<dbReference type="STRING" id="3055.A0A2K3E0W8"/>
<evidence type="ECO:0000256" key="1">
    <source>
        <dbReference type="SAM" id="MobiDB-lite"/>
    </source>
</evidence>
<dbReference type="GeneID" id="66052286"/>
<protein>
    <submittedName>
        <fullName evidence="2">Uncharacterized protein</fullName>
    </submittedName>
</protein>
<name>A0A2K3E0W8_CHLRE</name>
<dbReference type="Pfam" id="PF11523">
    <property type="entry name" value="DUF3223"/>
    <property type="match status" value="1"/>
</dbReference>
<keyword evidence="3" id="KW-1185">Reference proteome</keyword>
<accession>A0A2K3E0W8</accession>
<dbReference type="FunCoup" id="A0A2K3E0W8">
    <property type="interactions" value="65"/>
</dbReference>
<dbReference type="OMA" id="NTSVEMF"/>
<dbReference type="Gene3D" id="3.10.450.40">
    <property type="match status" value="1"/>
</dbReference>
<feature type="compositionally biased region" description="Acidic residues" evidence="1">
    <location>
        <begin position="37"/>
        <end position="59"/>
    </location>
</feature>
<dbReference type="AlphaFoldDB" id="A0A2K3E0W8"/>
<sequence>MSDENAKVEVAAEAQEAHAEPKAEETPDAVEVKEEQAAEEEEAVEEGAEGEDAAGEGGEDAPASADKKRPAESTPTTLGFKLFNSGKDAAAYFKVLQHSTSLDTDMNEYEYRILLDLLQKGHPNADSKIGCGLRSFQVRRFEGARDADARAFFAVRKDGSAEDFSYVKCVSAIFGDLDYVQRPNKQPHQEGGRGGGRGGFGRGRGDGGRSPGGRGRGGRGGRFGGRGGRGRGRGRF</sequence>
<proteinExistence type="predicted"/>
<organism evidence="2 3">
    <name type="scientific">Chlamydomonas reinhardtii</name>
    <name type="common">Chlamydomonas smithii</name>
    <dbReference type="NCBI Taxonomy" id="3055"/>
    <lineage>
        <taxon>Eukaryota</taxon>
        <taxon>Viridiplantae</taxon>
        <taxon>Chlorophyta</taxon>
        <taxon>core chlorophytes</taxon>
        <taxon>Chlorophyceae</taxon>
        <taxon>CS clade</taxon>
        <taxon>Chlamydomonadales</taxon>
        <taxon>Chlamydomonadaceae</taxon>
        <taxon>Chlamydomonas</taxon>
    </lineage>
</organism>
<feature type="compositionally biased region" description="Basic and acidic residues" evidence="1">
    <location>
        <begin position="15"/>
        <end position="36"/>
    </location>
</feature>
<dbReference type="OrthoDB" id="409625at2759"/>
<dbReference type="Gramene" id="PNW86424">
    <property type="protein sequence ID" value="PNW86424"/>
    <property type="gene ID" value="CHLRE_02g085950v5"/>
</dbReference>
<dbReference type="Proteomes" id="UP000006906">
    <property type="component" value="Chromosome 2"/>
</dbReference>
<feature type="region of interest" description="Disordered" evidence="1">
    <location>
        <begin position="182"/>
        <end position="236"/>
    </location>
</feature>
<evidence type="ECO:0000313" key="3">
    <source>
        <dbReference type="Proteomes" id="UP000006906"/>
    </source>
</evidence>
<dbReference type="KEGG" id="cre:CHLRE_02g085950v5"/>
<dbReference type="PANTHER" id="PTHR33415">
    <property type="entry name" value="PROTEIN EMBRYO DEFECTIVE 514"/>
    <property type="match status" value="1"/>
</dbReference>
<gene>
    <name evidence="2" type="ORF">CHLRE_02g085950v5</name>
</gene>
<reference evidence="2 3" key="1">
    <citation type="journal article" date="2007" name="Science">
        <title>The Chlamydomonas genome reveals the evolution of key animal and plant functions.</title>
        <authorList>
            <person name="Merchant S.S."/>
            <person name="Prochnik S.E."/>
            <person name="Vallon O."/>
            <person name="Harris E.H."/>
            <person name="Karpowicz S.J."/>
            <person name="Witman G.B."/>
            <person name="Terry A."/>
            <person name="Salamov A."/>
            <person name="Fritz-Laylin L.K."/>
            <person name="Marechal-Drouard L."/>
            <person name="Marshall W.F."/>
            <person name="Qu L.H."/>
            <person name="Nelson D.R."/>
            <person name="Sanderfoot A.A."/>
            <person name="Spalding M.H."/>
            <person name="Kapitonov V.V."/>
            <person name="Ren Q."/>
            <person name="Ferris P."/>
            <person name="Lindquist E."/>
            <person name="Shapiro H."/>
            <person name="Lucas S.M."/>
            <person name="Grimwood J."/>
            <person name="Schmutz J."/>
            <person name="Cardol P."/>
            <person name="Cerutti H."/>
            <person name="Chanfreau G."/>
            <person name="Chen C.L."/>
            <person name="Cognat V."/>
            <person name="Croft M.T."/>
            <person name="Dent R."/>
            <person name="Dutcher S."/>
            <person name="Fernandez E."/>
            <person name="Fukuzawa H."/>
            <person name="Gonzalez-Ballester D."/>
            <person name="Gonzalez-Halphen D."/>
            <person name="Hallmann A."/>
            <person name="Hanikenne M."/>
            <person name="Hippler M."/>
            <person name="Inwood W."/>
            <person name="Jabbari K."/>
            <person name="Kalanon M."/>
            <person name="Kuras R."/>
            <person name="Lefebvre P.A."/>
            <person name="Lemaire S.D."/>
            <person name="Lobanov A.V."/>
            <person name="Lohr M."/>
            <person name="Manuell A."/>
            <person name="Meier I."/>
            <person name="Mets L."/>
            <person name="Mittag M."/>
            <person name="Mittelmeier T."/>
            <person name="Moroney J.V."/>
            <person name="Moseley J."/>
            <person name="Napoli C."/>
            <person name="Nedelcu A.M."/>
            <person name="Niyogi K."/>
            <person name="Novoselov S.V."/>
            <person name="Paulsen I.T."/>
            <person name="Pazour G."/>
            <person name="Purton S."/>
            <person name="Ral J.P."/>
            <person name="Riano-Pachon D.M."/>
            <person name="Riekhof W."/>
            <person name="Rymarquis L."/>
            <person name="Schroda M."/>
            <person name="Stern D."/>
            <person name="Umen J."/>
            <person name="Willows R."/>
            <person name="Wilson N."/>
            <person name="Zimmer S.L."/>
            <person name="Allmer J."/>
            <person name="Balk J."/>
            <person name="Bisova K."/>
            <person name="Chen C.J."/>
            <person name="Elias M."/>
            <person name="Gendler K."/>
            <person name="Hauser C."/>
            <person name="Lamb M.R."/>
            <person name="Ledford H."/>
            <person name="Long J.C."/>
            <person name="Minagawa J."/>
            <person name="Page M.D."/>
            <person name="Pan J."/>
            <person name="Pootakham W."/>
            <person name="Roje S."/>
            <person name="Rose A."/>
            <person name="Stahlberg E."/>
            <person name="Terauchi A.M."/>
            <person name="Yang P."/>
            <person name="Ball S."/>
            <person name="Bowler C."/>
            <person name="Dieckmann C.L."/>
            <person name="Gladyshev V.N."/>
            <person name="Green P."/>
            <person name="Jorgensen R."/>
            <person name="Mayfield S."/>
            <person name="Mueller-Roeber B."/>
            <person name="Rajamani S."/>
            <person name="Sayre R.T."/>
            <person name="Brokstein P."/>
            <person name="Dubchak I."/>
            <person name="Goodstein D."/>
            <person name="Hornick L."/>
            <person name="Huang Y.W."/>
            <person name="Jhaveri J."/>
            <person name="Luo Y."/>
            <person name="Martinez D."/>
            <person name="Ngau W.C."/>
            <person name="Otillar B."/>
            <person name="Poliakov A."/>
            <person name="Porter A."/>
            <person name="Szajkowski L."/>
            <person name="Werner G."/>
            <person name="Zhou K."/>
            <person name="Grigoriev I.V."/>
            <person name="Rokhsar D.S."/>
            <person name="Grossman A.R."/>
        </authorList>
    </citation>
    <scope>NUCLEOTIDE SEQUENCE [LARGE SCALE GENOMIC DNA]</scope>
    <source>
        <strain evidence="3">CC-503</strain>
    </source>
</reference>
<dbReference type="InParanoid" id="A0A2K3E0W8"/>
<dbReference type="PANTHER" id="PTHR33415:SF12">
    <property type="entry name" value="PROTEIN EMBRYO DEFECTIVE 514"/>
    <property type="match status" value="1"/>
</dbReference>
<evidence type="ECO:0000313" key="2">
    <source>
        <dbReference type="EMBL" id="PNW86424.1"/>
    </source>
</evidence>
<feature type="region of interest" description="Disordered" evidence="1">
    <location>
        <begin position="1"/>
        <end position="79"/>
    </location>
</feature>
<dbReference type="RefSeq" id="XP_042926963.1">
    <property type="nucleotide sequence ID" value="XM_043059329.1"/>
</dbReference>
<feature type="compositionally biased region" description="Gly residues" evidence="1">
    <location>
        <begin position="192"/>
        <end position="227"/>
    </location>
</feature>
<dbReference type="InterPro" id="IPR044673">
    <property type="entry name" value="DCL-like"/>
</dbReference>
<dbReference type="EMBL" id="CM008963">
    <property type="protein sequence ID" value="PNW86424.1"/>
    <property type="molecule type" value="Genomic_DNA"/>
</dbReference>